<feature type="transmembrane region" description="Helical" evidence="1">
    <location>
        <begin position="32"/>
        <end position="52"/>
    </location>
</feature>
<gene>
    <name evidence="2" type="ORF">ACFO3D_12905</name>
</gene>
<dbReference type="RefSeq" id="WP_390296589.1">
    <property type="nucleotide sequence ID" value="NZ_JBHSFU010000007.1"/>
</dbReference>
<keyword evidence="1" id="KW-0472">Membrane</keyword>
<feature type="transmembrane region" description="Helical" evidence="1">
    <location>
        <begin position="73"/>
        <end position="93"/>
    </location>
</feature>
<reference evidence="3" key="1">
    <citation type="journal article" date="2019" name="Int. J. Syst. Evol. Microbiol.">
        <title>The Global Catalogue of Microorganisms (GCM) 10K type strain sequencing project: providing services to taxonomists for standard genome sequencing and annotation.</title>
        <authorList>
            <consortium name="The Broad Institute Genomics Platform"/>
            <consortium name="The Broad Institute Genome Sequencing Center for Infectious Disease"/>
            <person name="Wu L."/>
            <person name="Ma J."/>
        </authorList>
    </citation>
    <scope>NUCLEOTIDE SEQUENCE [LARGE SCALE GENOMIC DNA]</scope>
    <source>
        <strain evidence="3">CGMCC 4.7426</strain>
    </source>
</reference>
<organism evidence="2 3">
    <name type="scientific">Virgibacillus kekensis</name>
    <dbReference type="NCBI Taxonomy" id="202261"/>
    <lineage>
        <taxon>Bacteria</taxon>
        <taxon>Bacillati</taxon>
        <taxon>Bacillota</taxon>
        <taxon>Bacilli</taxon>
        <taxon>Bacillales</taxon>
        <taxon>Bacillaceae</taxon>
        <taxon>Virgibacillus</taxon>
    </lineage>
</organism>
<name>A0ABV9DJT4_9BACI</name>
<feature type="transmembrane region" description="Helical" evidence="1">
    <location>
        <begin position="7"/>
        <end position="26"/>
    </location>
</feature>
<keyword evidence="3" id="KW-1185">Reference proteome</keyword>
<accession>A0ABV9DJT4</accession>
<dbReference type="Proteomes" id="UP001595989">
    <property type="component" value="Unassembled WGS sequence"/>
</dbReference>
<dbReference type="InterPro" id="IPR035167">
    <property type="entry name" value="DUF5316"/>
</dbReference>
<keyword evidence="1" id="KW-1133">Transmembrane helix</keyword>
<proteinExistence type="predicted"/>
<sequence length="94" mass="10512">MKKAFRISTAVALLIFVIGIIVDPVFFAKIEIGIGIFFLLISMLTSGVLVSGPQLRANYHTENKEERRSREKAMFTSSVIMIPHFLIGALLFLI</sequence>
<evidence type="ECO:0000313" key="3">
    <source>
        <dbReference type="Proteomes" id="UP001595989"/>
    </source>
</evidence>
<evidence type="ECO:0000313" key="2">
    <source>
        <dbReference type="EMBL" id="MFC4559090.1"/>
    </source>
</evidence>
<comment type="caution">
    <text evidence="2">The sequence shown here is derived from an EMBL/GenBank/DDBJ whole genome shotgun (WGS) entry which is preliminary data.</text>
</comment>
<protein>
    <submittedName>
        <fullName evidence="2">DUF5316 family protein</fullName>
    </submittedName>
</protein>
<dbReference type="Pfam" id="PF17247">
    <property type="entry name" value="DUF5316"/>
    <property type="match status" value="1"/>
</dbReference>
<evidence type="ECO:0000256" key="1">
    <source>
        <dbReference type="SAM" id="Phobius"/>
    </source>
</evidence>
<dbReference type="EMBL" id="JBHSFU010000007">
    <property type="protein sequence ID" value="MFC4559090.1"/>
    <property type="molecule type" value="Genomic_DNA"/>
</dbReference>
<keyword evidence="1" id="KW-0812">Transmembrane</keyword>